<evidence type="ECO:0000256" key="3">
    <source>
        <dbReference type="ARBA" id="ARBA00060902"/>
    </source>
</evidence>
<accession>A0A9P0JYX2</accession>
<keyword evidence="1 4" id="KW-0732">Signal</keyword>
<dbReference type="SMART" id="SM00700">
    <property type="entry name" value="JHBP"/>
    <property type="match status" value="1"/>
</dbReference>
<dbReference type="PANTHER" id="PTHR11008">
    <property type="entry name" value="PROTEIN TAKEOUT-LIKE PROTEIN"/>
    <property type="match status" value="1"/>
</dbReference>
<dbReference type="EMBL" id="CAKOFQ010006707">
    <property type="protein sequence ID" value="CAH1963277.1"/>
    <property type="molecule type" value="Genomic_DNA"/>
</dbReference>
<feature type="signal peptide" evidence="4">
    <location>
        <begin position="1"/>
        <end position="16"/>
    </location>
</feature>
<dbReference type="OrthoDB" id="7419171at2759"/>
<organism evidence="5 6">
    <name type="scientific">Acanthoscelides obtectus</name>
    <name type="common">Bean weevil</name>
    <name type="synonym">Bruchus obtectus</name>
    <dbReference type="NCBI Taxonomy" id="200917"/>
    <lineage>
        <taxon>Eukaryota</taxon>
        <taxon>Metazoa</taxon>
        <taxon>Ecdysozoa</taxon>
        <taxon>Arthropoda</taxon>
        <taxon>Hexapoda</taxon>
        <taxon>Insecta</taxon>
        <taxon>Pterygota</taxon>
        <taxon>Neoptera</taxon>
        <taxon>Endopterygota</taxon>
        <taxon>Coleoptera</taxon>
        <taxon>Polyphaga</taxon>
        <taxon>Cucujiformia</taxon>
        <taxon>Chrysomeloidea</taxon>
        <taxon>Chrysomelidae</taxon>
        <taxon>Bruchinae</taxon>
        <taxon>Bruchini</taxon>
        <taxon>Acanthoscelides</taxon>
    </lineage>
</organism>
<comment type="caution">
    <text evidence="5">The sequence shown here is derived from an EMBL/GenBank/DDBJ whole genome shotgun (WGS) entry which is preliminary data.</text>
</comment>
<dbReference type="PANTHER" id="PTHR11008:SF14">
    <property type="entry name" value="CIRCADIAN CLOCK-CONTROLLED PROTEIN-LIKE PROTEIN"/>
    <property type="match status" value="1"/>
</dbReference>
<comment type="similarity">
    <text evidence="3">Belongs to the TO family.</text>
</comment>
<evidence type="ECO:0000313" key="6">
    <source>
        <dbReference type="Proteomes" id="UP001152888"/>
    </source>
</evidence>
<dbReference type="GO" id="GO:0005615">
    <property type="term" value="C:extracellular space"/>
    <property type="evidence" value="ECO:0007669"/>
    <property type="project" value="TreeGrafter"/>
</dbReference>
<dbReference type="FunFam" id="3.15.10.30:FF:000001">
    <property type="entry name" value="Takeout-like protein 1"/>
    <property type="match status" value="1"/>
</dbReference>
<dbReference type="Pfam" id="PF06585">
    <property type="entry name" value="JHBP"/>
    <property type="match status" value="1"/>
</dbReference>
<keyword evidence="2" id="KW-0090">Biological rhythms</keyword>
<dbReference type="InterPro" id="IPR038606">
    <property type="entry name" value="To_sf"/>
</dbReference>
<feature type="chain" id="PRO_5040151169" evidence="4">
    <location>
        <begin position="17"/>
        <end position="243"/>
    </location>
</feature>
<evidence type="ECO:0000313" key="5">
    <source>
        <dbReference type="EMBL" id="CAH1963277.1"/>
    </source>
</evidence>
<gene>
    <name evidence="5" type="ORF">ACAOBT_LOCUS5123</name>
</gene>
<dbReference type="Proteomes" id="UP001152888">
    <property type="component" value="Unassembled WGS sequence"/>
</dbReference>
<dbReference type="Gene3D" id="3.15.10.30">
    <property type="entry name" value="Haemolymph juvenile hormone binding protein"/>
    <property type="match status" value="1"/>
</dbReference>
<sequence>MQFIAYIVVLLGLASARKLPSYIQVCRRDDSTVGDCVLKNLEVIRPKLAQGIPEMSIPSLNPLEIPAATLDSGGSFKADFKNIRVYGGDKFVVKKFDLTVKDKFHFDLDLYLNDLRIICDYKIDGNILVLRLNGHGLMTANMTDIVVHVSTDGKMYDKNGKQHVSFTNSQVDNLVIKKARFQLDNIFGDNEQLNVQTNQVLNDSSEELIKELTPVITSVTRDIVFGIAEKTLQRYTFDELFPQ</sequence>
<reference evidence="5" key="1">
    <citation type="submission" date="2022-03" db="EMBL/GenBank/DDBJ databases">
        <authorList>
            <person name="Sayadi A."/>
        </authorList>
    </citation>
    <scope>NUCLEOTIDE SEQUENCE</scope>
</reference>
<name>A0A9P0JYX2_ACAOB</name>
<evidence type="ECO:0000256" key="1">
    <source>
        <dbReference type="ARBA" id="ARBA00022729"/>
    </source>
</evidence>
<evidence type="ECO:0000256" key="2">
    <source>
        <dbReference type="ARBA" id="ARBA00023108"/>
    </source>
</evidence>
<dbReference type="GO" id="GO:0007623">
    <property type="term" value="P:circadian rhythm"/>
    <property type="evidence" value="ECO:0007669"/>
    <property type="project" value="UniProtKB-ARBA"/>
</dbReference>
<proteinExistence type="inferred from homology"/>
<dbReference type="InterPro" id="IPR010562">
    <property type="entry name" value="Haemolymph_juvenile_hormone-bd"/>
</dbReference>
<keyword evidence="6" id="KW-1185">Reference proteome</keyword>
<evidence type="ECO:0000256" key="4">
    <source>
        <dbReference type="SAM" id="SignalP"/>
    </source>
</evidence>
<protein>
    <submittedName>
        <fullName evidence="5">Uncharacterized protein</fullName>
    </submittedName>
</protein>
<dbReference type="AlphaFoldDB" id="A0A9P0JYX2"/>